<dbReference type="EMBL" id="RYZI01000291">
    <property type="protein sequence ID" value="RWA06988.1"/>
    <property type="molecule type" value="Genomic_DNA"/>
</dbReference>
<organism evidence="2 3">
    <name type="scientific">Xylaria grammica</name>
    <dbReference type="NCBI Taxonomy" id="363999"/>
    <lineage>
        <taxon>Eukaryota</taxon>
        <taxon>Fungi</taxon>
        <taxon>Dikarya</taxon>
        <taxon>Ascomycota</taxon>
        <taxon>Pezizomycotina</taxon>
        <taxon>Sordariomycetes</taxon>
        <taxon>Xylariomycetidae</taxon>
        <taxon>Xylariales</taxon>
        <taxon>Xylariaceae</taxon>
        <taxon>Xylaria</taxon>
    </lineage>
</organism>
<feature type="compositionally biased region" description="Polar residues" evidence="1">
    <location>
        <begin position="1"/>
        <end position="15"/>
    </location>
</feature>
<accession>A0A439CXY2</accession>
<feature type="compositionally biased region" description="Polar residues" evidence="1">
    <location>
        <begin position="407"/>
        <end position="419"/>
    </location>
</feature>
<proteinExistence type="predicted"/>
<gene>
    <name evidence="2" type="ORF">EKO27_g8114</name>
</gene>
<dbReference type="AlphaFoldDB" id="A0A439CXY2"/>
<evidence type="ECO:0000313" key="3">
    <source>
        <dbReference type="Proteomes" id="UP000286045"/>
    </source>
</evidence>
<sequence>MESTEPQGEASQTPTQTPPRALTPIPETEATSGSPVMDFHRDADLRVIVETPHDEPTVYMVCGSAIACASLVWRSMLYHNTAYSHDVEDETKHEQIQTIRLNGDPEAIGLLFRIIHYDFKHVPKEPTLDQLFELGKIACQYRCTHILYPWANQWISRLSDFAAEDNCYSECHKALYVAWTFGELKLYRDMVDALIVSSGINAHGKIVNIAGQPLEDMLIPRDLLDIIVETRACTIAKILDAVKTPIHALSHGKQAQRSTYCRIGKDSQACETMMLGSIIPALTKAGLFPIPEPERFTGSIEYLQNKLEMIKTVPYVGKEWMPHMSHESCNLGIGESITVCLKGMMVPLSGSIMSWMSDQAKTCGIEPTQELKDWQQKSEDASLEHATESDLVHHPKNQVKEERDSTSPESAQENSETAS</sequence>
<feature type="compositionally biased region" description="Basic and acidic residues" evidence="1">
    <location>
        <begin position="370"/>
        <end position="406"/>
    </location>
</feature>
<evidence type="ECO:0000313" key="2">
    <source>
        <dbReference type="EMBL" id="RWA06988.1"/>
    </source>
</evidence>
<keyword evidence="3" id="KW-1185">Reference proteome</keyword>
<evidence type="ECO:0008006" key="4">
    <source>
        <dbReference type="Google" id="ProtNLM"/>
    </source>
</evidence>
<reference evidence="2 3" key="1">
    <citation type="submission" date="2018-12" db="EMBL/GenBank/DDBJ databases">
        <title>Draft genome sequence of Xylaria grammica IHI A82.</title>
        <authorList>
            <person name="Buettner E."/>
            <person name="Kellner H."/>
        </authorList>
    </citation>
    <scope>NUCLEOTIDE SEQUENCE [LARGE SCALE GENOMIC DNA]</scope>
    <source>
        <strain evidence="2 3">IHI A82</strain>
    </source>
</reference>
<dbReference type="Proteomes" id="UP000286045">
    <property type="component" value="Unassembled WGS sequence"/>
</dbReference>
<comment type="caution">
    <text evidence="2">The sequence shown here is derived from an EMBL/GenBank/DDBJ whole genome shotgun (WGS) entry which is preliminary data.</text>
</comment>
<protein>
    <recommendedName>
        <fullName evidence="4">BTB domain-containing protein</fullName>
    </recommendedName>
</protein>
<name>A0A439CXY2_9PEZI</name>
<dbReference type="STRING" id="363999.A0A439CXY2"/>
<feature type="region of interest" description="Disordered" evidence="1">
    <location>
        <begin position="370"/>
        <end position="419"/>
    </location>
</feature>
<evidence type="ECO:0000256" key="1">
    <source>
        <dbReference type="SAM" id="MobiDB-lite"/>
    </source>
</evidence>
<feature type="region of interest" description="Disordered" evidence="1">
    <location>
        <begin position="1"/>
        <end position="36"/>
    </location>
</feature>